<name>A0A8H3W9U2_9PEZI</name>
<gene>
    <name evidence="1" type="ORF">GQ607_007884</name>
</gene>
<dbReference type="Proteomes" id="UP000434172">
    <property type="component" value="Unassembled WGS sequence"/>
</dbReference>
<protein>
    <submittedName>
        <fullName evidence="1">Uncharacterized protein</fullName>
    </submittedName>
</protein>
<dbReference type="EMBL" id="WOWK01000040">
    <property type="protein sequence ID" value="KAF0324991.1"/>
    <property type="molecule type" value="Genomic_DNA"/>
</dbReference>
<dbReference type="AlphaFoldDB" id="A0A8H3W9U2"/>
<proteinExistence type="predicted"/>
<reference evidence="1 2" key="1">
    <citation type="submission" date="2019-12" db="EMBL/GenBank/DDBJ databases">
        <title>A genome sequence resource for the geographically widespread anthracnose pathogen Colletotrichum asianum.</title>
        <authorList>
            <person name="Meng Y."/>
        </authorList>
    </citation>
    <scope>NUCLEOTIDE SEQUENCE [LARGE SCALE GENOMIC DNA]</scope>
    <source>
        <strain evidence="1 2">ICMP 18580</strain>
    </source>
</reference>
<evidence type="ECO:0000313" key="2">
    <source>
        <dbReference type="Proteomes" id="UP000434172"/>
    </source>
</evidence>
<keyword evidence="2" id="KW-1185">Reference proteome</keyword>
<organism evidence="1 2">
    <name type="scientific">Colletotrichum asianum</name>
    <dbReference type="NCBI Taxonomy" id="702518"/>
    <lineage>
        <taxon>Eukaryota</taxon>
        <taxon>Fungi</taxon>
        <taxon>Dikarya</taxon>
        <taxon>Ascomycota</taxon>
        <taxon>Pezizomycotina</taxon>
        <taxon>Sordariomycetes</taxon>
        <taxon>Hypocreomycetidae</taxon>
        <taxon>Glomerellales</taxon>
        <taxon>Glomerellaceae</taxon>
        <taxon>Colletotrichum</taxon>
        <taxon>Colletotrichum gloeosporioides species complex</taxon>
    </lineage>
</organism>
<sequence length="80" mass="8562">MPGSSRQATRKDGGQISCHQFPDGVVAQYPNIIQYLTSAMSAPLGFPRSLGLVTNAGCYDCQPFQHRIRAVIRASAPGPT</sequence>
<evidence type="ECO:0000313" key="1">
    <source>
        <dbReference type="EMBL" id="KAF0324991.1"/>
    </source>
</evidence>
<comment type="caution">
    <text evidence="1">The sequence shown here is derived from an EMBL/GenBank/DDBJ whole genome shotgun (WGS) entry which is preliminary data.</text>
</comment>
<accession>A0A8H3W9U2</accession>